<keyword evidence="7 9" id="KW-0406">Ion transport</keyword>
<dbReference type="PANTHER" id="PTHR30607">
    <property type="entry name" value="POTASSIUM-TRANSPORTING ATPASE A CHAIN"/>
    <property type="match status" value="1"/>
</dbReference>
<accession>A0AAN1UVI8</accession>
<evidence type="ECO:0000256" key="9">
    <source>
        <dbReference type="HAMAP-Rule" id="MF_00275"/>
    </source>
</evidence>
<gene>
    <name evidence="9 10" type="primary">kdpA</name>
    <name evidence="10" type="ORF">DOP62_09345</name>
</gene>
<evidence type="ECO:0000256" key="8">
    <source>
        <dbReference type="ARBA" id="ARBA00023136"/>
    </source>
</evidence>
<comment type="caution">
    <text evidence="9">Lacks conserved residue(s) required for the propagation of feature annotation.</text>
</comment>
<keyword evidence="4 9" id="KW-0812">Transmembrane</keyword>
<organism evidence="10 11">
    <name type="scientific">Synechococcus elongatus PCC 11801</name>
    <dbReference type="NCBI Taxonomy" id="2219813"/>
    <lineage>
        <taxon>Bacteria</taxon>
        <taxon>Bacillati</taxon>
        <taxon>Cyanobacteriota</taxon>
        <taxon>Cyanophyceae</taxon>
        <taxon>Synechococcales</taxon>
        <taxon>Synechococcaceae</taxon>
        <taxon>Synechococcus</taxon>
    </lineage>
</organism>
<keyword evidence="5 9" id="KW-0630">Potassium</keyword>
<protein>
    <recommendedName>
        <fullName evidence="9">Potassium-transporting ATPase potassium-binding subunit</fullName>
    </recommendedName>
    <alternativeName>
        <fullName evidence="9">ATP phosphohydrolase [potassium-transporting] A chain</fullName>
    </alternativeName>
    <alternativeName>
        <fullName evidence="9">Potassium-binding and translocating subunit A</fullName>
    </alternativeName>
    <alternativeName>
        <fullName evidence="9">Potassium-translocating ATPase A chain</fullName>
    </alternativeName>
</protein>
<feature type="transmembrane region" description="Helical" evidence="9">
    <location>
        <begin position="280"/>
        <end position="299"/>
    </location>
</feature>
<dbReference type="GO" id="GO:0030955">
    <property type="term" value="F:potassium ion binding"/>
    <property type="evidence" value="ECO:0007669"/>
    <property type="project" value="UniProtKB-UniRule"/>
</dbReference>
<dbReference type="AlphaFoldDB" id="A0AAN1UVI8"/>
<evidence type="ECO:0000313" key="11">
    <source>
        <dbReference type="Proteomes" id="UP000267249"/>
    </source>
</evidence>
<dbReference type="PANTHER" id="PTHR30607:SF2">
    <property type="entry name" value="POTASSIUM-TRANSPORTING ATPASE POTASSIUM-BINDING SUBUNIT"/>
    <property type="match status" value="1"/>
</dbReference>
<keyword evidence="2 9" id="KW-1003">Cell membrane</keyword>
<comment type="function">
    <text evidence="9">Part of the high-affinity ATP-driven potassium transport (or Kdp) system, which catalyzes the hydrolysis of ATP coupled with the electrogenic transport of potassium into the cytoplasm. This subunit binds the extracellular potassium ions and delivers the ions to the membrane domain of KdpB through an intramembrane tunnel.</text>
</comment>
<dbReference type="GO" id="GO:0008556">
    <property type="term" value="F:P-type potassium transmembrane transporter activity"/>
    <property type="evidence" value="ECO:0007669"/>
    <property type="project" value="InterPro"/>
</dbReference>
<keyword evidence="8 9" id="KW-0472">Membrane</keyword>
<comment type="subcellular location">
    <subcellularLocation>
        <location evidence="9">Cell membrane</location>
        <topology evidence="9">Multi-pass membrane protein</topology>
    </subcellularLocation>
</comment>
<keyword evidence="1 9" id="KW-0813">Transport</keyword>
<evidence type="ECO:0000313" key="10">
    <source>
        <dbReference type="EMBL" id="AZB73706.2"/>
    </source>
</evidence>
<feature type="transmembrane region" description="Helical" evidence="9">
    <location>
        <begin position="411"/>
        <end position="433"/>
    </location>
</feature>
<comment type="similarity">
    <text evidence="9">Belongs to the KdpA family.</text>
</comment>
<evidence type="ECO:0000256" key="6">
    <source>
        <dbReference type="ARBA" id="ARBA00022989"/>
    </source>
</evidence>
<name>A0AAN1UVI8_SYNEL</name>
<feature type="transmembrane region" description="Helical" evidence="9">
    <location>
        <begin position="522"/>
        <end position="547"/>
    </location>
</feature>
<evidence type="ECO:0000256" key="4">
    <source>
        <dbReference type="ARBA" id="ARBA00022692"/>
    </source>
</evidence>
<dbReference type="NCBIfam" id="TIGR00680">
    <property type="entry name" value="kdpA"/>
    <property type="match status" value="1"/>
</dbReference>
<proteinExistence type="inferred from homology"/>
<feature type="transmembrane region" description="Helical" evidence="9">
    <location>
        <begin position="133"/>
        <end position="158"/>
    </location>
</feature>
<feature type="transmembrane region" description="Helical" evidence="9">
    <location>
        <begin position="376"/>
        <end position="399"/>
    </location>
</feature>
<dbReference type="Proteomes" id="UP000267249">
    <property type="component" value="Chromosome"/>
</dbReference>
<dbReference type="EMBL" id="CP030139">
    <property type="protein sequence ID" value="AZB73706.2"/>
    <property type="molecule type" value="Genomic_DNA"/>
</dbReference>
<feature type="transmembrane region" description="Helical" evidence="9">
    <location>
        <begin position="6"/>
        <end position="27"/>
    </location>
</feature>
<dbReference type="PIRSF" id="PIRSF001294">
    <property type="entry name" value="K_ATPaseA"/>
    <property type="match status" value="1"/>
</dbReference>
<evidence type="ECO:0000256" key="2">
    <source>
        <dbReference type="ARBA" id="ARBA00022475"/>
    </source>
</evidence>
<evidence type="ECO:0000256" key="3">
    <source>
        <dbReference type="ARBA" id="ARBA00022538"/>
    </source>
</evidence>
<dbReference type="HAMAP" id="MF_00275">
    <property type="entry name" value="KdpA"/>
    <property type="match status" value="1"/>
</dbReference>
<keyword evidence="6 9" id="KW-1133">Transmembrane helix</keyword>
<dbReference type="InterPro" id="IPR004623">
    <property type="entry name" value="KdpA"/>
</dbReference>
<dbReference type="Pfam" id="PF03814">
    <property type="entry name" value="KdpA"/>
    <property type="match status" value="1"/>
</dbReference>
<feature type="transmembrane region" description="Helical" evidence="9">
    <location>
        <begin position="250"/>
        <end position="268"/>
    </location>
</feature>
<reference evidence="10 11" key="1">
    <citation type="journal article" date="2018" name="Sci. Rep.">
        <title>Genome Features and Biochemical Characteristics of a Robust, Fast Growing and Naturally Transformable Cyanobacterium Synechococcus elongatus PCC 11801 Isolated from India.</title>
        <authorList>
            <person name="Jaiswal D."/>
            <person name="Sengupta A."/>
            <person name="Sohoni S."/>
            <person name="Sengupta S."/>
            <person name="Phadnavis A.G."/>
            <person name="Pakrasi H.B."/>
            <person name="Wangikar P.P."/>
        </authorList>
    </citation>
    <scope>NUCLEOTIDE SEQUENCE [LARGE SCALE GENOMIC DNA]</scope>
    <source>
        <strain evidence="10 11">PCC 11801</strain>
    </source>
</reference>
<comment type="subunit">
    <text evidence="9">The system is composed of three essential subunits: KdpA, KdpB and KdpC.</text>
</comment>
<keyword evidence="3 9" id="KW-0633">Potassium transport</keyword>
<evidence type="ECO:0000256" key="5">
    <source>
        <dbReference type="ARBA" id="ARBA00022958"/>
    </source>
</evidence>
<dbReference type="RefSeq" id="WP_222610291.1">
    <property type="nucleotide sequence ID" value="NZ_CP030139.2"/>
</dbReference>
<feature type="transmembrane region" description="Helical" evidence="9">
    <location>
        <begin position="69"/>
        <end position="90"/>
    </location>
</feature>
<evidence type="ECO:0000256" key="1">
    <source>
        <dbReference type="ARBA" id="ARBA00022448"/>
    </source>
</evidence>
<feature type="transmembrane region" description="Helical" evidence="9">
    <location>
        <begin position="170"/>
        <end position="192"/>
    </location>
</feature>
<sequence length="557" mass="59353">MMLPLVEVGLTLAPLLLTTPILGRYLWRVFTEQSSLLDRLCRPWEQRLWAWIGVDPQQSMTAGAYLRSLLAVNAITAILSAGLLSLQGWLPLNPTQRSPLRWDLALHTIVSFVTNTDQQHYSGELSLSDASQIGVIGFLMFTSAATGLAVGIAFVRGLAGQGLGNFYRDWLLSLTRVLLPLSLVLAVILLALGVPESLAEVAIAQTLDGATQAIARGPIAHLEAIKLLGENGGGILAANSAHPFENPSALSNWLEAIAMLVIPTALLDTYGRFLGNRRQAWLLLGLATGLLLVLVGLAVSSEGQGNPGLQTWVQGPNWEGKEIRFDWVQSALWSVITTSTMTGAVNADLDSLMPLSNLATLFALFLQVIFGGQGLGAAYLVVFVLLSIFVTGLMVGRTPDFQGRKIEKPQVVLASLILLVHPLFVLIPSAIALSQPVVTQTLSQAGFHGLSQAIYEYASASANNGSGLEGLQDDTLWWNLSTTVSLLGGRFLPIAALLALAEGMGHKPQLPPTAGSLRSDTPLFTGVTAIVIAILGALTFFPVLALGPIAEALQLYR</sequence>
<evidence type="ECO:0000256" key="7">
    <source>
        <dbReference type="ARBA" id="ARBA00023065"/>
    </source>
</evidence>
<dbReference type="GO" id="GO:0005886">
    <property type="term" value="C:plasma membrane"/>
    <property type="evidence" value="ECO:0007669"/>
    <property type="project" value="UniProtKB-SubCell"/>
</dbReference>